<evidence type="ECO:0000256" key="3">
    <source>
        <dbReference type="ARBA" id="ARBA00022475"/>
    </source>
</evidence>
<accession>A0A917LFP5</accession>
<dbReference type="Proteomes" id="UP000654257">
    <property type="component" value="Unassembled WGS sequence"/>
</dbReference>
<gene>
    <name evidence="9" type="ORF">GCM10007304_35450</name>
</gene>
<dbReference type="RefSeq" id="WP_188546233.1">
    <property type="nucleotide sequence ID" value="NZ_BMCU01000004.1"/>
</dbReference>
<feature type="transmembrane region" description="Helical" evidence="7">
    <location>
        <begin position="225"/>
        <end position="244"/>
    </location>
</feature>
<feature type="transmembrane region" description="Helical" evidence="7">
    <location>
        <begin position="350"/>
        <end position="375"/>
    </location>
</feature>
<feature type="transmembrane region" description="Helical" evidence="7">
    <location>
        <begin position="636"/>
        <end position="656"/>
    </location>
</feature>
<keyword evidence="6 7" id="KW-0472">Membrane</keyword>
<dbReference type="GO" id="GO:0005886">
    <property type="term" value="C:plasma membrane"/>
    <property type="evidence" value="ECO:0007669"/>
    <property type="project" value="UniProtKB-SubCell"/>
</dbReference>
<comment type="subcellular location">
    <subcellularLocation>
        <location evidence="1">Cell membrane</location>
        <topology evidence="1">Multi-pass membrane protein</topology>
    </subcellularLocation>
</comment>
<reference evidence="9" key="2">
    <citation type="submission" date="2020-09" db="EMBL/GenBank/DDBJ databases">
        <authorList>
            <person name="Sun Q."/>
            <person name="Sedlacek I."/>
        </authorList>
    </citation>
    <scope>NUCLEOTIDE SEQUENCE</scope>
    <source>
        <strain evidence="9">CCM 7905</strain>
    </source>
</reference>
<dbReference type="PROSITE" id="PS50156">
    <property type="entry name" value="SSD"/>
    <property type="match status" value="1"/>
</dbReference>
<evidence type="ECO:0000256" key="6">
    <source>
        <dbReference type="ARBA" id="ARBA00023136"/>
    </source>
</evidence>
<dbReference type="PANTHER" id="PTHR33406:SF11">
    <property type="entry name" value="MEMBRANE PROTEIN SCO6666-RELATED"/>
    <property type="match status" value="1"/>
</dbReference>
<evidence type="ECO:0000313" key="9">
    <source>
        <dbReference type="EMBL" id="GGG18396.1"/>
    </source>
</evidence>
<keyword evidence="4 7" id="KW-0812">Transmembrane</keyword>
<keyword evidence="3" id="KW-1003">Cell membrane</keyword>
<feature type="transmembrane region" description="Helical" evidence="7">
    <location>
        <begin position="411"/>
        <end position="435"/>
    </location>
</feature>
<evidence type="ECO:0000256" key="2">
    <source>
        <dbReference type="ARBA" id="ARBA00010157"/>
    </source>
</evidence>
<feature type="transmembrane region" description="Helical" evidence="7">
    <location>
        <begin position="275"/>
        <end position="296"/>
    </location>
</feature>
<dbReference type="SUPFAM" id="SSF82866">
    <property type="entry name" value="Multidrug efflux transporter AcrB transmembrane domain"/>
    <property type="match status" value="2"/>
</dbReference>
<sequence length="776" mass="80525">MATYLYRVGRFAYRRKAVVLVVWLALLILAGVGAATLSGPTSNAFSIPGTPAQQALDLQSERFPAASEDPLTAATAQFVFQAPAGTTLDSPENTAAIDKVIADIRGIAAVKDSAKVDPAAGPVPEGAAPLLDPVAGNQAIVDTYNQSGVAPDVARANAAAVSPLSPDKTIGTLEVPLSGTVTDVTADTRSQLDQAAQPARDAGLNVQIGGSAMQENTPPGGSAELIGLAVAAVVLVVMFGSLVAAGLPLITAIVGVGITSLTITTATGFAELTQFTPILALMIGLAVAIDYSLFIVARFRNELTNTDDREEAAGRAVGTAGSAVVFAGTTVLIALVALRVVGIPFLSQMGLAAGFGVLVAVLVALTLLPAVLGLFGRKAFAGKVRTVPDPEHSENPTNGLRWVRLVVKRPALFLIAGVVILGVIAGPMTGLRLALPSIATSEPGTPVRMAYDLVDQGFGPGRNGPLLVVVDASNVPEADRAAAFSRVVETASSNADVANAQQAGVNEAGDTALVSVTPRSSPNSEETRDLVNALRDAEPGLASELGVEYGVTGQTALELDVSQRLQDALIPYLAVVVGLAFLLLMVVFRSILVPLTATVGFLLSVLATFGATVFIFQEGGLGLISNPQPIVSFMPIFLIGVVFGLAMDYQVFLVSRMREAYVHGADSQEAIVTGFKYGARVVAAAAVIMISVFAAFMLEPDAFIKSIGFALAAAVFFDAFVVRMVLIPAVMSLLGDKAWYLPKWLDKILPNVDIEGEKLQKVLQSDTAHKDVVDAR</sequence>
<keyword evidence="10" id="KW-1185">Reference proteome</keyword>
<comment type="similarity">
    <text evidence="2">Belongs to the resistance-nodulation-cell division (RND) (TC 2.A.6) family. MmpL subfamily.</text>
</comment>
<protein>
    <submittedName>
        <fullName evidence="9">Multidrug RND transporter</fullName>
    </submittedName>
</protein>
<dbReference type="InterPro" id="IPR004869">
    <property type="entry name" value="MMPL_dom"/>
</dbReference>
<feature type="domain" description="SSD" evidence="8">
    <location>
        <begin position="249"/>
        <end position="374"/>
    </location>
</feature>
<reference evidence="9" key="1">
    <citation type="journal article" date="2014" name="Int. J. Syst. Evol. Microbiol.">
        <title>Complete genome sequence of Corynebacterium casei LMG S-19264T (=DSM 44701T), isolated from a smear-ripened cheese.</title>
        <authorList>
            <consortium name="US DOE Joint Genome Institute (JGI-PGF)"/>
            <person name="Walter F."/>
            <person name="Albersmeier A."/>
            <person name="Kalinowski J."/>
            <person name="Ruckert C."/>
        </authorList>
    </citation>
    <scope>NUCLEOTIDE SEQUENCE</scope>
    <source>
        <strain evidence="9">CCM 7905</strain>
    </source>
</reference>
<dbReference type="Gene3D" id="1.20.1640.10">
    <property type="entry name" value="Multidrug efflux transporter AcrB transmembrane domain"/>
    <property type="match status" value="2"/>
</dbReference>
<feature type="transmembrane region" description="Helical" evidence="7">
    <location>
        <begin position="595"/>
        <end position="616"/>
    </location>
</feature>
<evidence type="ECO:0000256" key="4">
    <source>
        <dbReference type="ARBA" id="ARBA00022692"/>
    </source>
</evidence>
<feature type="transmembrane region" description="Helical" evidence="7">
    <location>
        <begin position="710"/>
        <end position="734"/>
    </location>
</feature>
<evidence type="ECO:0000256" key="7">
    <source>
        <dbReference type="SAM" id="Phobius"/>
    </source>
</evidence>
<feature type="transmembrane region" description="Helical" evidence="7">
    <location>
        <begin position="569"/>
        <end position="588"/>
    </location>
</feature>
<comment type="caution">
    <text evidence="9">The sequence shown here is derived from an EMBL/GenBank/DDBJ whole genome shotgun (WGS) entry which is preliminary data.</text>
</comment>
<evidence type="ECO:0000256" key="5">
    <source>
        <dbReference type="ARBA" id="ARBA00022989"/>
    </source>
</evidence>
<evidence type="ECO:0000313" key="10">
    <source>
        <dbReference type="Proteomes" id="UP000654257"/>
    </source>
</evidence>
<keyword evidence="5 7" id="KW-1133">Transmembrane helix</keyword>
<dbReference type="Pfam" id="PF03176">
    <property type="entry name" value="MMPL"/>
    <property type="match status" value="2"/>
</dbReference>
<dbReference type="InterPro" id="IPR050545">
    <property type="entry name" value="Mycobact_MmpL"/>
</dbReference>
<dbReference type="EMBL" id="BMCU01000004">
    <property type="protein sequence ID" value="GGG18396.1"/>
    <property type="molecule type" value="Genomic_DNA"/>
</dbReference>
<dbReference type="InterPro" id="IPR000731">
    <property type="entry name" value="SSD"/>
</dbReference>
<organism evidence="9 10">
    <name type="scientific">Rhodococcoides trifolii</name>
    <dbReference type="NCBI Taxonomy" id="908250"/>
    <lineage>
        <taxon>Bacteria</taxon>
        <taxon>Bacillati</taxon>
        <taxon>Actinomycetota</taxon>
        <taxon>Actinomycetes</taxon>
        <taxon>Mycobacteriales</taxon>
        <taxon>Nocardiaceae</taxon>
        <taxon>Rhodococcoides</taxon>
    </lineage>
</organism>
<proteinExistence type="inferred from homology"/>
<feature type="transmembrane region" description="Helical" evidence="7">
    <location>
        <begin position="317"/>
        <end position="338"/>
    </location>
</feature>
<feature type="transmembrane region" description="Helical" evidence="7">
    <location>
        <begin position="677"/>
        <end position="698"/>
    </location>
</feature>
<dbReference type="PANTHER" id="PTHR33406">
    <property type="entry name" value="MEMBRANE PROTEIN MJ1562-RELATED"/>
    <property type="match status" value="1"/>
</dbReference>
<feature type="transmembrane region" description="Helical" evidence="7">
    <location>
        <begin position="249"/>
        <end position="269"/>
    </location>
</feature>
<evidence type="ECO:0000259" key="8">
    <source>
        <dbReference type="PROSITE" id="PS50156"/>
    </source>
</evidence>
<dbReference type="AlphaFoldDB" id="A0A917LFP5"/>
<evidence type="ECO:0000256" key="1">
    <source>
        <dbReference type="ARBA" id="ARBA00004651"/>
    </source>
</evidence>
<name>A0A917LFP5_9NOCA</name>